<feature type="transmembrane region" description="Helical" evidence="10">
    <location>
        <begin position="294"/>
        <end position="313"/>
    </location>
</feature>
<feature type="transmembrane region" description="Helical" evidence="10">
    <location>
        <begin position="390"/>
        <end position="408"/>
    </location>
</feature>
<evidence type="ECO:0000256" key="1">
    <source>
        <dbReference type="ARBA" id="ARBA00004651"/>
    </source>
</evidence>
<dbReference type="InterPro" id="IPR006153">
    <property type="entry name" value="Cation/H_exchanger_TM"/>
</dbReference>
<dbReference type="InterPro" id="IPR018422">
    <property type="entry name" value="Cation/H_exchanger_CPA1"/>
</dbReference>
<dbReference type="GO" id="GO:0015386">
    <property type="term" value="F:potassium:proton antiporter activity"/>
    <property type="evidence" value="ECO:0007669"/>
    <property type="project" value="TreeGrafter"/>
</dbReference>
<keyword evidence="6" id="KW-0915">Sodium</keyword>
<dbReference type="Gene3D" id="6.10.140.1330">
    <property type="match status" value="1"/>
</dbReference>
<accession>A0A7Z2JAX8</accession>
<evidence type="ECO:0000256" key="4">
    <source>
        <dbReference type="ARBA" id="ARBA00022692"/>
    </source>
</evidence>
<evidence type="ECO:0000256" key="9">
    <source>
        <dbReference type="ARBA" id="ARBA00023201"/>
    </source>
</evidence>
<dbReference type="OrthoDB" id="9809206at2"/>
<keyword evidence="4 10" id="KW-0812">Transmembrane</keyword>
<dbReference type="PANTHER" id="PTHR10110">
    <property type="entry name" value="SODIUM/HYDROGEN EXCHANGER"/>
    <property type="match status" value="1"/>
</dbReference>
<dbReference type="GO" id="GO:0015385">
    <property type="term" value="F:sodium:proton antiporter activity"/>
    <property type="evidence" value="ECO:0007669"/>
    <property type="project" value="InterPro"/>
</dbReference>
<dbReference type="PANTHER" id="PTHR10110:SF86">
    <property type="entry name" value="SODIUM_HYDROGEN EXCHANGER 7"/>
    <property type="match status" value="1"/>
</dbReference>
<feature type="domain" description="Cation/H+ exchanger transmembrane" evidence="11">
    <location>
        <begin position="16"/>
        <end position="418"/>
    </location>
</feature>
<evidence type="ECO:0000256" key="8">
    <source>
        <dbReference type="ARBA" id="ARBA00023136"/>
    </source>
</evidence>
<keyword evidence="5 10" id="KW-1133">Transmembrane helix</keyword>
<proteinExistence type="predicted"/>
<feature type="transmembrane region" description="Helical" evidence="10">
    <location>
        <begin position="358"/>
        <end position="378"/>
    </location>
</feature>
<evidence type="ECO:0000256" key="3">
    <source>
        <dbReference type="ARBA" id="ARBA00022475"/>
    </source>
</evidence>
<evidence type="ECO:0000259" key="11">
    <source>
        <dbReference type="Pfam" id="PF00999"/>
    </source>
</evidence>
<keyword evidence="9" id="KW-0739">Sodium transport</keyword>
<dbReference type="EMBL" id="CP046910">
    <property type="protein sequence ID" value="QGZ57233.1"/>
    <property type="molecule type" value="Genomic_DNA"/>
</dbReference>
<sequence>MQTAIEFTIRTGTLLLLIALCHAAAQRFRLSDSFGLTGAGVLLGTAYLALLHFAPGFTDSNVIPFLTPSLPPEAYLWIFLPPILFEAALQVDTRGLLADLAPILLLAIGAVVAAAAAVGLATWISSGESLIVCLLLGAIVSTTDPSTVIGLFRNSGAPERLIRLIEGESLLNDAAAIAISTLLTSALALAPSAAHMHGHPLAAFLVSLVGGCAFGALAGALFVTASSALRSLPFSEYALSLALPTLLYPAAERWLHVSGVAAVVCAGLAANRLMRTRRPAASQALFRQLWTYQAGIASAAVFLLASAHVPGLLHKLDMRDMLPLALALVAAILSRFGILTIFLPLLSRLGICEPLPRAHQWLIAWGGVRGPVTLTLAVCVARNDALSPDTRAFAAAMAAAFVLLNLLCNGLTLGRVARWLGITQHTTGECAKLPRAGAGKQGRLRYAPRSVRHK</sequence>
<feature type="transmembrane region" description="Helical" evidence="10">
    <location>
        <begin position="34"/>
        <end position="54"/>
    </location>
</feature>
<dbReference type="RefSeq" id="WP_158760181.1">
    <property type="nucleotide sequence ID" value="NZ_CP046910.1"/>
</dbReference>
<dbReference type="KEGG" id="pacp:FAZ97_20130"/>
<feature type="transmembrane region" description="Helical" evidence="10">
    <location>
        <begin position="103"/>
        <end position="123"/>
    </location>
</feature>
<dbReference type="GO" id="GO:0098719">
    <property type="term" value="P:sodium ion import across plasma membrane"/>
    <property type="evidence" value="ECO:0007669"/>
    <property type="project" value="TreeGrafter"/>
</dbReference>
<dbReference type="Proteomes" id="UP000434209">
    <property type="component" value="Chromosome 2"/>
</dbReference>
<feature type="transmembrane region" description="Helical" evidence="10">
    <location>
        <begin position="257"/>
        <end position="274"/>
    </location>
</feature>
<feature type="transmembrane region" description="Helical" evidence="10">
    <location>
        <begin position="129"/>
        <end position="152"/>
    </location>
</feature>
<dbReference type="GO" id="GO:0051453">
    <property type="term" value="P:regulation of intracellular pH"/>
    <property type="evidence" value="ECO:0007669"/>
    <property type="project" value="TreeGrafter"/>
</dbReference>
<organism evidence="12 13">
    <name type="scientific">Paraburkholderia acidiphila</name>
    <dbReference type="NCBI Taxonomy" id="2571747"/>
    <lineage>
        <taxon>Bacteria</taxon>
        <taxon>Pseudomonadati</taxon>
        <taxon>Pseudomonadota</taxon>
        <taxon>Betaproteobacteria</taxon>
        <taxon>Burkholderiales</taxon>
        <taxon>Burkholderiaceae</taxon>
        <taxon>Paraburkholderia</taxon>
    </lineage>
</organism>
<dbReference type="AlphaFoldDB" id="A0A7Z2JAX8"/>
<keyword evidence="2" id="KW-0813">Transport</keyword>
<name>A0A7Z2JAX8_9BURK</name>
<evidence type="ECO:0000313" key="12">
    <source>
        <dbReference type="EMBL" id="QGZ57233.1"/>
    </source>
</evidence>
<keyword evidence="7" id="KW-0406">Ion transport</keyword>
<feature type="transmembrane region" description="Helical" evidence="10">
    <location>
        <begin position="173"/>
        <end position="194"/>
    </location>
</feature>
<dbReference type="Pfam" id="PF00999">
    <property type="entry name" value="Na_H_Exchanger"/>
    <property type="match status" value="1"/>
</dbReference>
<dbReference type="GO" id="GO:0005886">
    <property type="term" value="C:plasma membrane"/>
    <property type="evidence" value="ECO:0007669"/>
    <property type="project" value="UniProtKB-SubCell"/>
</dbReference>
<reference evidence="12 13" key="1">
    <citation type="submission" date="2019-12" db="EMBL/GenBank/DDBJ databases">
        <title>Paraburkholderia acidiphila 7Q-K02 sp. nov and Paraburkholderia acidisoli DHF22 sp. nov., two strains isolated from forest soil.</title>
        <authorList>
            <person name="Gao Z."/>
            <person name="Qiu L."/>
        </authorList>
    </citation>
    <scope>NUCLEOTIDE SEQUENCE [LARGE SCALE GENOMIC DNA]</scope>
    <source>
        <strain evidence="12 13">7Q-K02</strain>
    </source>
</reference>
<feature type="transmembrane region" description="Helical" evidence="10">
    <location>
        <begin position="200"/>
        <end position="222"/>
    </location>
</feature>
<protein>
    <submittedName>
        <fullName evidence="12">Sodium:proton exchanger</fullName>
    </submittedName>
</protein>
<keyword evidence="13" id="KW-1185">Reference proteome</keyword>
<keyword evidence="3" id="KW-1003">Cell membrane</keyword>
<keyword evidence="8 10" id="KW-0472">Membrane</keyword>
<evidence type="ECO:0000256" key="2">
    <source>
        <dbReference type="ARBA" id="ARBA00022448"/>
    </source>
</evidence>
<evidence type="ECO:0000256" key="7">
    <source>
        <dbReference type="ARBA" id="ARBA00023065"/>
    </source>
</evidence>
<comment type="subcellular location">
    <subcellularLocation>
        <location evidence="1">Cell membrane</location>
        <topology evidence="1">Multi-pass membrane protein</topology>
    </subcellularLocation>
</comment>
<feature type="transmembrane region" description="Helical" evidence="10">
    <location>
        <begin position="325"/>
        <end position="346"/>
    </location>
</feature>
<evidence type="ECO:0000256" key="5">
    <source>
        <dbReference type="ARBA" id="ARBA00022989"/>
    </source>
</evidence>
<gene>
    <name evidence="12" type="ORF">FAZ97_20130</name>
</gene>
<evidence type="ECO:0000256" key="6">
    <source>
        <dbReference type="ARBA" id="ARBA00023053"/>
    </source>
</evidence>
<evidence type="ECO:0000256" key="10">
    <source>
        <dbReference type="SAM" id="Phobius"/>
    </source>
</evidence>
<evidence type="ECO:0000313" key="13">
    <source>
        <dbReference type="Proteomes" id="UP000434209"/>
    </source>
</evidence>